<dbReference type="Pfam" id="PF13376">
    <property type="entry name" value="OmdA"/>
    <property type="match status" value="1"/>
</dbReference>
<accession>A0ABY2J9G0</accession>
<evidence type="ECO:0000313" key="2">
    <source>
        <dbReference type="Proteomes" id="UP000298355"/>
    </source>
</evidence>
<proteinExistence type="predicted"/>
<evidence type="ECO:0000313" key="1">
    <source>
        <dbReference type="EMBL" id="TFD00456.1"/>
    </source>
</evidence>
<gene>
    <name evidence="1" type="ORF">E3O65_04580</name>
</gene>
<keyword evidence="2" id="KW-1185">Reference proteome</keyword>
<dbReference type="Proteomes" id="UP000298355">
    <property type="component" value="Unassembled WGS sequence"/>
</dbReference>
<dbReference type="RefSeq" id="WP_134362616.1">
    <property type="nucleotide sequence ID" value="NZ_SOGJ01000011.1"/>
</dbReference>
<name>A0ABY2J9G0_9MICO</name>
<organism evidence="1 2">
    <name type="scientific">Cryobacterium breve</name>
    <dbReference type="NCBI Taxonomy" id="1259258"/>
    <lineage>
        <taxon>Bacteria</taxon>
        <taxon>Bacillati</taxon>
        <taxon>Actinomycetota</taxon>
        <taxon>Actinomycetes</taxon>
        <taxon>Micrococcales</taxon>
        <taxon>Microbacteriaceae</taxon>
        <taxon>Cryobacterium</taxon>
    </lineage>
</organism>
<reference evidence="1 2" key="1">
    <citation type="submission" date="2019-03" db="EMBL/GenBank/DDBJ databases">
        <title>Genomics of glacier-inhabiting Cryobacterium strains.</title>
        <authorList>
            <person name="Liu Q."/>
            <person name="Xin Y.-H."/>
        </authorList>
    </citation>
    <scope>NUCLEOTIDE SEQUENCE [LARGE SCALE GENOMIC DNA]</scope>
    <source>
        <strain evidence="1 2">TMT4-23</strain>
    </source>
</reference>
<comment type="caution">
    <text evidence="1">The sequence shown here is derived from an EMBL/GenBank/DDBJ whole genome shotgun (WGS) entry which is preliminary data.</text>
</comment>
<sequence>MGCTSGTATAKCFQALSAESRFATLFRLGSVKRPETRAAKMATHVYVLERGDSLHPETPGNGHPHHLRDRGRGWASIEFRRILCRSPPRSGCRGILD</sequence>
<dbReference type="EMBL" id="SOGJ01000011">
    <property type="protein sequence ID" value="TFD00456.1"/>
    <property type="molecule type" value="Genomic_DNA"/>
</dbReference>
<protein>
    <submittedName>
        <fullName evidence="1">Uncharacterized protein</fullName>
    </submittedName>
</protein>